<dbReference type="InterPro" id="IPR007421">
    <property type="entry name" value="Schlafen_AlbA_2_dom"/>
</dbReference>
<dbReference type="InterPro" id="IPR038475">
    <property type="entry name" value="RecG_C_sf"/>
</dbReference>
<proteinExistence type="predicted"/>
<feature type="domain" description="Schlafen AlbA-2" evidence="1">
    <location>
        <begin position="3"/>
        <end position="122"/>
    </location>
</feature>
<organism evidence="3 4">
    <name type="scientific">Hoylesella timonensis</name>
    <dbReference type="NCBI Taxonomy" id="386414"/>
    <lineage>
        <taxon>Bacteria</taxon>
        <taxon>Pseudomonadati</taxon>
        <taxon>Bacteroidota</taxon>
        <taxon>Bacteroidia</taxon>
        <taxon>Bacteroidales</taxon>
        <taxon>Prevotellaceae</taxon>
        <taxon>Hoylesella</taxon>
    </lineage>
</organism>
<reference evidence="3 4" key="1">
    <citation type="submission" date="2017-09" db="EMBL/GenBank/DDBJ databases">
        <title>Bacterial strain isolated from the female urinary microbiota.</title>
        <authorList>
            <person name="Thomas-White K."/>
            <person name="Kumar N."/>
            <person name="Forster S."/>
            <person name="Putonti C."/>
            <person name="Lawley T."/>
            <person name="Wolfe A.J."/>
        </authorList>
    </citation>
    <scope>NUCLEOTIDE SEQUENCE [LARGE SCALE GENOMIC DNA]</scope>
    <source>
        <strain evidence="3 4">UMB0818</strain>
    </source>
</reference>
<gene>
    <name evidence="3" type="ORF">CJ232_07515</name>
</gene>
<accession>A0A2N6Q4W4</accession>
<dbReference type="InterPro" id="IPR049514">
    <property type="entry name" value="Fic-like_C"/>
</dbReference>
<comment type="caution">
    <text evidence="3">The sequence shown here is derived from an EMBL/GenBank/DDBJ whole genome shotgun (WGS) entry which is preliminary data.</text>
</comment>
<dbReference type="InterPro" id="IPR038461">
    <property type="entry name" value="Schlafen_AlbA_2_dom_sf"/>
</dbReference>
<dbReference type="Pfam" id="PF21247">
    <property type="entry name" value="Fic-like_C"/>
    <property type="match status" value="1"/>
</dbReference>
<protein>
    <submittedName>
        <fullName evidence="3">Transcriptional regulator</fullName>
    </submittedName>
</protein>
<evidence type="ECO:0000259" key="2">
    <source>
        <dbReference type="Pfam" id="PF21247"/>
    </source>
</evidence>
<dbReference type="PANTHER" id="PTHR30595:SF6">
    <property type="entry name" value="SCHLAFEN ALBA-2 DOMAIN-CONTAINING PROTEIN"/>
    <property type="match status" value="1"/>
</dbReference>
<dbReference type="Pfam" id="PF13749">
    <property type="entry name" value="HATPase_c_4"/>
    <property type="match status" value="1"/>
</dbReference>
<evidence type="ECO:0000313" key="3">
    <source>
        <dbReference type="EMBL" id="PMC09474.1"/>
    </source>
</evidence>
<dbReference type="PANTHER" id="PTHR30595">
    <property type="entry name" value="GLPR-RELATED TRANSCRIPTIONAL REPRESSOR"/>
    <property type="match status" value="1"/>
</dbReference>
<dbReference type="Gene3D" id="3.30.565.60">
    <property type="match status" value="1"/>
</dbReference>
<evidence type="ECO:0000313" key="4">
    <source>
        <dbReference type="Proteomes" id="UP000235661"/>
    </source>
</evidence>
<dbReference type="EMBL" id="PNGI01000015">
    <property type="protein sequence ID" value="PMC09474.1"/>
    <property type="molecule type" value="Genomic_DNA"/>
</dbReference>
<feature type="domain" description="Filamentation induced by cAMP protein Fic-like C-terminal" evidence="2">
    <location>
        <begin position="379"/>
        <end position="447"/>
    </location>
</feature>
<dbReference type="RefSeq" id="WP_102188572.1">
    <property type="nucleotide sequence ID" value="NZ_PNGI01000015.1"/>
</dbReference>
<sequence>MSETNRIEYKLEFTPDLDIEKEVIAFLNYKEGGYIYIGVDKNGNTVGVDDVDTCMLRLKDRIKNNISPSVMGLFDISAEDRNGSSVVKITIASGIEKPYFKSKYGMTSKGTFIRMGTSAEPMQQQLIDRLFAMRTRNSIGRIISNRQDLSFEQLRIYYDERGKRLNENFKRSLELLTEDGKLNYVAYLLADENNNSIKLAKYSSLDRCDLIENNEYGYCSLIKATKSVLEKLDIENKVFVTITSAERDETPLWDKIALREAVVNAIVHNDYSFEVPPKFEIFPDRIEITSAGRLPESLSCEEFFNGISIPRNKELMRIYRDLDLVESLGSGIPRILRSYGRDCFSFTDNFVRITFPISKKSQQQVSTIDVEESVQVSVQLKSLIISISKQTLSVDEILQVYKQVYKLVYKSHWYFKKKFILPAMQQGWIEMQYPDKLNHPQQKYRLTEKGLLLFNTFIQQNEQK</sequence>
<dbReference type="Gene3D" id="3.30.950.30">
    <property type="entry name" value="Schlafen, AAA domain"/>
    <property type="match status" value="1"/>
</dbReference>
<dbReference type="AlphaFoldDB" id="A0A2N6Q4W4"/>
<dbReference type="Pfam" id="PF04326">
    <property type="entry name" value="SLFN_AlbA_2"/>
    <property type="match status" value="1"/>
</dbReference>
<dbReference type="Proteomes" id="UP000235661">
    <property type="component" value="Unassembled WGS sequence"/>
</dbReference>
<evidence type="ECO:0000259" key="1">
    <source>
        <dbReference type="Pfam" id="PF04326"/>
    </source>
</evidence>
<name>A0A2N6Q4W4_9BACT</name>